<evidence type="ECO:0000313" key="6">
    <source>
        <dbReference type="Proteomes" id="UP000187406"/>
    </source>
</evidence>
<organism evidence="5 6">
    <name type="scientific">Cephalotus follicularis</name>
    <name type="common">Albany pitcher plant</name>
    <dbReference type="NCBI Taxonomy" id="3775"/>
    <lineage>
        <taxon>Eukaryota</taxon>
        <taxon>Viridiplantae</taxon>
        <taxon>Streptophyta</taxon>
        <taxon>Embryophyta</taxon>
        <taxon>Tracheophyta</taxon>
        <taxon>Spermatophyta</taxon>
        <taxon>Magnoliopsida</taxon>
        <taxon>eudicotyledons</taxon>
        <taxon>Gunneridae</taxon>
        <taxon>Pentapetalae</taxon>
        <taxon>rosids</taxon>
        <taxon>fabids</taxon>
        <taxon>Oxalidales</taxon>
        <taxon>Cephalotaceae</taxon>
        <taxon>Cephalotus</taxon>
    </lineage>
</organism>
<dbReference type="Proteomes" id="UP000187406">
    <property type="component" value="Unassembled WGS sequence"/>
</dbReference>
<dbReference type="PANTHER" id="PTHR12329">
    <property type="entry name" value="BCL2-ASSOCIATED ATHANOGENE"/>
    <property type="match status" value="1"/>
</dbReference>
<feature type="compositionally biased region" description="Polar residues" evidence="2">
    <location>
        <begin position="216"/>
        <end position="234"/>
    </location>
</feature>
<comment type="caution">
    <text evidence="5">The sequence shown here is derived from an EMBL/GenBank/DDBJ whole genome shotgun (WGS) entry which is preliminary data.</text>
</comment>
<dbReference type="InterPro" id="IPR029071">
    <property type="entry name" value="Ubiquitin-like_domsf"/>
</dbReference>
<dbReference type="InterPro" id="IPR036533">
    <property type="entry name" value="BAG_dom_sf"/>
</dbReference>
<feature type="domain" description="BAG" evidence="4">
    <location>
        <begin position="131"/>
        <end position="212"/>
    </location>
</feature>
<dbReference type="Gene3D" id="1.20.58.120">
    <property type="entry name" value="BAG domain"/>
    <property type="match status" value="1"/>
</dbReference>
<feature type="region of interest" description="Disordered" evidence="2">
    <location>
        <begin position="214"/>
        <end position="262"/>
    </location>
</feature>
<dbReference type="SMART" id="SM00213">
    <property type="entry name" value="UBQ"/>
    <property type="match status" value="1"/>
</dbReference>
<evidence type="ECO:0000256" key="2">
    <source>
        <dbReference type="SAM" id="MobiDB-lite"/>
    </source>
</evidence>
<accession>A0A1Q3C036</accession>
<dbReference type="SUPFAM" id="SSF63491">
    <property type="entry name" value="BAG domain"/>
    <property type="match status" value="1"/>
</dbReference>
<dbReference type="SUPFAM" id="SSF54236">
    <property type="entry name" value="Ubiquitin-like"/>
    <property type="match status" value="1"/>
</dbReference>
<keyword evidence="1" id="KW-0143">Chaperone</keyword>
<feature type="domain" description="Ubiquitin-like" evidence="3">
    <location>
        <begin position="41"/>
        <end position="109"/>
    </location>
</feature>
<evidence type="ECO:0000259" key="3">
    <source>
        <dbReference type="PROSITE" id="PS50053"/>
    </source>
</evidence>
<dbReference type="GO" id="GO:0005737">
    <property type="term" value="C:cytoplasm"/>
    <property type="evidence" value="ECO:0007669"/>
    <property type="project" value="TreeGrafter"/>
</dbReference>
<dbReference type="FunCoup" id="A0A1Q3C036">
    <property type="interactions" value="461"/>
</dbReference>
<keyword evidence="6" id="KW-1185">Reference proteome</keyword>
<feature type="compositionally biased region" description="Polar residues" evidence="2">
    <location>
        <begin position="252"/>
        <end position="262"/>
    </location>
</feature>
<dbReference type="PROSITE" id="PS50053">
    <property type="entry name" value="UBIQUITIN_2"/>
    <property type="match status" value="1"/>
</dbReference>
<dbReference type="EMBL" id="BDDD01001118">
    <property type="protein sequence ID" value="GAV73587.1"/>
    <property type="molecule type" value="Genomic_DNA"/>
</dbReference>
<sequence length="262" mass="29452">MNEISNSNEQVDWEMRPGGMLVQRRDEENNHNHDSSGGSLIMINVSHGSTQYEVYLPPQSTFGDLKEAVAKETGLAPKEQKILFRGKENEDNENLHTSGVKDKSKVFVLENPKIQEVKTEDLEPSEEMLKALEKISGVRSEVDKLSERVSALKVDMDGGTKVANEEFDVSTELLMRELLKLDGIEAEGNARMQRKAEVRRIQEFQETLDNLKARNCNPSSNRTNGMSVTTNWESFESGMGSLSPPSPMPSSTKVTQDWEQFD</sequence>
<dbReference type="PROSITE" id="PS00299">
    <property type="entry name" value="UBIQUITIN_1"/>
    <property type="match status" value="1"/>
</dbReference>
<dbReference type="Pfam" id="PF00240">
    <property type="entry name" value="ubiquitin"/>
    <property type="match status" value="1"/>
</dbReference>
<gene>
    <name evidence="5" type="ORF">CFOL_v3_17071</name>
</gene>
<evidence type="ECO:0000259" key="4">
    <source>
        <dbReference type="PROSITE" id="PS51035"/>
    </source>
</evidence>
<dbReference type="InterPro" id="IPR000626">
    <property type="entry name" value="Ubiquitin-like_dom"/>
</dbReference>
<dbReference type="OrthoDB" id="417450at2759"/>
<dbReference type="SMART" id="SM00264">
    <property type="entry name" value="BAG"/>
    <property type="match status" value="1"/>
</dbReference>
<name>A0A1Q3C036_CEPFO</name>
<reference evidence="6" key="1">
    <citation type="submission" date="2016-04" db="EMBL/GenBank/DDBJ databases">
        <title>Cephalotus genome sequencing.</title>
        <authorList>
            <person name="Fukushima K."/>
            <person name="Hasebe M."/>
            <person name="Fang X."/>
        </authorList>
    </citation>
    <scope>NUCLEOTIDE SEQUENCE [LARGE SCALE GENOMIC DNA]</scope>
    <source>
        <strain evidence="6">cv. St1</strain>
    </source>
</reference>
<evidence type="ECO:0000256" key="1">
    <source>
        <dbReference type="ARBA" id="ARBA00023186"/>
    </source>
</evidence>
<dbReference type="Gene3D" id="3.10.20.90">
    <property type="entry name" value="Phosphatidylinositol 3-kinase Catalytic Subunit, Chain A, domain 1"/>
    <property type="match status" value="1"/>
</dbReference>
<dbReference type="PROSITE" id="PS51035">
    <property type="entry name" value="BAG"/>
    <property type="match status" value="1"/>
</dbReference>
<dbReference type="GO" id="GO:0050821">
    <property type="term" value="P:protein stabilization"/>
    <property type="evidence" value="ECO:0007669"/>
    <property type="project" value="TreeGrafter"/>
</dbReference>
<dbReference type="Pfam" id="PF02179">
    <property type="entry name" value="BAG"/>
    <property type="match status" value="1"/>
</dbReference>
<dbReference type="AlphaFoldDB" id="A0A1Q3C036"/>
<evidence type="ECO:0000313" key="5">
    <source>
        <dbReference type="EMBL" id="GAV73587.1"/>
    </source>
</evidence>
<dbReference type="InParanoid" id="A0A1Q3C036"/>
<proteinExistence type="predicted"/>
<dbReference type="PANTHER" id="PTHR12329:SF40">
    <property type="entry name" value="BAG FAMILY MOLECULAR CHAPERONE REGULATOR 4"/>
    <property type="match status" value="1"/>
</dbReference>
<protein>
    <submittedName>
        <fullName evidence="5">Ubiquitin domain-containing protein/BAG domain-containing protein</fullName>
    </submittedName>
</protein>
<dbReference type="InterPro" id="IPR039773">
    <property type="entry name" value="BAG_chaperone_regulator"/>
</dbReference>
<dbReference type="InterPro" id="IPR003103">
    <property type="entry name" value="BAG_domain"/>
</dbReference>
<dbReference type="GO" id="GO:0051087">
    <property type="term" value="F:protein-folding chaperone binding"/>
    <property type="evidence" value="ECO:0007669"/>
    <property type="project" value="InterPro"/>
</dbReference>
<dbReference type="InterPro" id="IPR019954">
    <property type="entry name" value="Ubiquitin_CS"/>
</dbReference>
<dbReference type="GO" id="GO:0000774">
    <property type="term" value="F:adenyl-nucleotide exchange factor activity"/>
    <property type="evidence" value="ECO:0007669"/>
    <property type="project" value="TreeGrafter"/>
</dbReference>
<dbReference type="STRING" id="3775.A0A1Q3C036"/>